<accession>A0A0L6JI03</accession>
<keyword evidence="4" id="KW-0067">ATP-binding</keyword>
<dbReference type="SUPFAM" id="SSF89095">
    <property type="entry name" value="GatB/YqeY motif"/>
    <property type="match status" value="1"/>
</dbReference>
<dbReference type="Proteomes" id="UP000036923">
    <property type="component" value="Unassembled WGS sequence"/>
</dbReference>
<keyword evidence="9" id="KW-0808">Transferase</keyword>
<dbReference type="AlphaFoldDB" id="A0A0L6JI03"/>
<dbReference type="GO" id="GO:0005524">
    <property type="term" value="F:ATP binding"/>
    <property type="evidence" value="ECO:0007669"/>
    <property type="project" value="UniProtKB-KW"/>
</dbReference>
<evidence type="ECO:0000259" key="8">
    <source>
        <dbReference type="SMART" id="SM00845"/>
    </source>
</evidence>
<evidence type="ECO:0000256" key="7">
    <source>
        <dbReference type="ARBA" id="ARBA00047913"/>
    </source>
</evidence>
<evidence type="ECO:0000313" key="10">
    <source>
        <dbReference type="Proteomes" id="UP000036923"/>
    </source>
</evidence>
<dbReference type="GO" id="GO:0016740">
    <property type="term" value="F:transferase activity"/>
    <property type="evidence" value="ECO:0007669"/>
    <property type="project" value="UniProtKB-KW"/>
</dbReference>
<name>A0A0L6JI03_9FIRM</name>
<evidence type="ECO:0000256" key="5">
    <source>
        <dbReference type="ARBA" id="ARBA00022917"/>
    </source>
</evidence>
<dbReference type="InterPro" id="IPR003789">
    <property type="entry name" value="Asn/Gln_tRNA_amidoTrase-B-like"/>
</dbReference>
<evidence type="ECO:0000256" key="1">
    <source>
        <dbReference type="ARBA" id="ARBA00011123"/>
    </source>
</evidence>
<evidence type="ECO:0000256" key="6">
    <source>
        <dbReference type="ARBA" id="ARBA00047380"/>
    </source>
</evidence>
<comment type="subunit">
    <text evidence="1">Heterotrimer of A, B and C subunits.</text>
</comment>
<dbReference type="Gene3D" id="1.10.10.410">
    <property type="match status" value="1"/>
</dbReference>
<evidence type="ECO:0000256" key="4">
    <source>
        <dbReference type="ARBA" id="ARBA00022840"/>
    </source>
</evidence>
<keyword evidence="10" id="KW-1185">Reference proteome</keyword>
<dbReference type="GO" id="GO:0006412">
    <property type="term" value="P:translation"/>
    <property type="evidence" value="ECO:0007669"/>
    <property type="project" value="UniProtKB-KW"/>
</dbReference>
<feature type="domain" description="Asn/Gln amidotransferase" evidence="8">
    <location>
        <begin position="1"/>
        <end position="80"/>
    </location>
</feature>
<organism evidence="9 10">
    <name type="scientific">Pseudobacteroides cellulosolvens ATCC 35603 = DSM 2933</name>
    <dbReference type="NCBI Taxonomy" id="398512"/>
    <lineage>
        <taxon>Bacteria</taxon>
        <taxon>Bacillati</taxon>
        <taxon>Bacillota</taxon>
        <taxon>Clostridia</taxon>
        <taxon>Eubacteriales</taxon>
        <taxon>Oscillospiraceae</taxon>
        <taxon>Pseudobacteroides</taxon>
    </lineage>
</organism>
<dbReference type="InterPro" id="IPR017959">
    <property type="entry name" value="Asn/Gln-tRNA_amidoTrfase_suB/E"/>
</dbReference>
<dbReference type="PANTHER" id="PTHR11659:SF0">
    <property type="entry name" value="GLUTAMYL-TRNA(GLN) AMIDOTRANSFERASE SUBUNIT B, MITOCHONDRIAL"/>
    <property type="match status" value="1"/>
</dbReference>
<reference evidence="10" key="1">
    <citation type="submission" date="2015-07" db="EMBL/GenBank/DDBJ databases">
        <title>Near-Complete Genome Sequence of the Cellulolytic Bacterium Bacteroides (Pseudobacteroides) cellulosolvens ATCC 35603.</title>
        <authorList>
            <person name="Dassa B."/>
            <person name="Utturkar S.M."/>
            <person name="Klingeman D.M."/>
            <person name="Hurt R.A."/>
            <person name="Keller M."/>
            <person name="Xu J."/>
            <person name="Reddy Y.H.K."/>
            <person name="Borovok I."/>
            <person name="Grinberg I.R."/>
            <person name="Lamed R."/>
            <person name="Zhivin O."/>
            <person name="Bayer E.A."/>
            <person name="Brown S.D."/>
        </authorList>
    </citation>
    <scope>NUCLEOTIDE SEQUENCE [LARGE SCALE GENOMIC DNA]</scope>
    <source>
        <strain evidence="10">DSM 2933</strain>
    </source>
</reference>
<keyword evidence="3" id="KW-0547">Nucleotide-binding</keyword>
<dbReference type="PATRIC" id="fig|398512.5.peg.387"/>
<dbReference type="InterPro" id="IPR018027">
    <property type="entry name" value="Asn/Gln_amidotransferase"/>
</dbReference>
<sequence>MFQTQKDPEVIVKEEGLEVVNDEGALVGIVKKILEANPQSITDYKSGKEKAFGFLVGQCMKESRGKGNPQIINKILKEELEKL</sequence>
<evidence type="ECO:0000256" key="3">
    <source>
        <dbReference type="ARBA" id="ARBA00022741"/>
    </source>
</evidence>
<dbReference type="GO" id="GO:0050567">
    <property type="term" value="F:glutaminyl-tRNA synthase (glutamine-hydrolyzing) activity"/>
    <property type="evidence" value="ECO:0007669"/>
    <property type="project" value="TreeGrafter"/>
</dbReference>
<evidence type="ECO:0000313" key="9">
    <source>
        <dbReference type="EMBL" id="KNY25112.1"/>
    </source>
</evidence>
<dbReference type="EMBL" id="LGTC01000001">
    <property type="protein sequence ID" value="KNY25112.1"/>
    <property type="molecule type" value="Genomic_DNA"/>
</dbReference>
<comment type="catalytic activity">
    <reaction evidence="7">
        <text>L-glutamyl-tRNA(Gln) + L-glutamine + ATP + H2O = L-glutaminyl-tRNA(Gln) + L-glutamate + ADP + phosphate + H(+)</text>
        <dbReference type="Rhea" id="RHEA:17521"/>
        <dbReference type="Rhea" id="RHEA-COMP:9681"/>
        <dbReference type="Rhea" id="RHEA-COMP:9684"/>
        <dbReference type="ChEBI" id="CHEBI:15377"/>
        <dbReference type="ChEBI" id="CHEBI:15378"/>
        <dbReference type="ChEBI" id="CHEBI:29985"/>
        <dbReference type="ChEBI" id="CHEBI:30616"/>
        <dbReference type="ChEBI" id="CHEBI:43474"/>
        <dbReference type="ChEBI" id="CHEBI:58359"/>
        <dbReference type="ChEBI" id="CHEBI:78520"/>
        <dbReference type="ChEBI" id="CHEBI:78521"/>
        <dbReference type="ChEBI" id="CHEBI:456216"/>
    </reaction>
</comment>
<dbReference type="GO" id="GO:0070681">
    <property type="term" value="P:glutaminyl-tRNAGln biosynthesis via transamidation"/>
    <property type="evidence" value="ECO:0007669"/>
    <property type="project" value="TreeGrafter"/>
</dbReference>
<dbReference type="InterPro" id="IPR023168">
    <property type="entry name" value="GatB_Yqey_C_2"/>
</dbReference>
<keyword evidence="2" id="KW-0436">Ligase</keyword>
<dbReference type="STRING" id="398512.Bccel_0369"/>
<dbReference type="Pfam" id="PF02637">
    <property type="entry name" value="GatB_Yqey"/>
    <property type="match status" value="1"/>
</dbReference>
<proteinExistence type="predicted"/>
<keyword evidence="5" id="KW-0648">Protein biosynthesis</keyword>
<dbReference type="FunFam" id="1.10.10.410:FF:000001">
    <property type="entry name" value="Aspartyl/glutamyl-tRNA(Asn/Gln) amidotransferase subunit B"/>
    <property type="match status" value="1"/>
</dbReference>
<comment type="catalytic activity">
    <reaction evidence="6">
        <text>L-aspartyl-tRNA(Asn) + L-glutamine + ATP + H2O = L-asparaginyl-tRNA(Asn) + L-glutamate + ADP + phosphate + 2 H(+)</text>
        <dbReference type="Rhea" id="RHEA:14513"/>
        <dbReference type="Rhea" id="RHEA-COMP:9674"/>
        <dbReference type="Rhea" id="RHEA-COMP:9677"/>
        <dbReference type="ChEBI" id="CHEBI:15377"/>
        <dbReference type="ChEBI" id="CHEBI:15378"/>
        <dbReference type="ChEBI" id="CHEBI:29985"/>
        <dbReference type="ChEBI" id="CHEBI:30616"/>
        <dbReference type="ChEBI" id="CHEBI:43474"/>
        <dbReference type="ChEBI" id="CHEBI:58359"/>
        <dbReference type="ChEBI" id="CHEBI:78515"/>
        <dbReference type="ChEBI" id="CHEBI:78516"/>
        <dbReference type="ChEBI" id="CHEBI:456216"/>
    </reaction>
</comment>
<dbReference type="SMART" id="SM00845">
    <property type="entry name" value="GatB_Yqey"/>
    <property type="match status" value="1"/>
</dbReference>
<gene>
    <name evidence="9" type="ORF">Bccel_0369</name>
</gene>
<protein>
    <submittedName>
        <fullName evidence="9">Asn/Gln amidotransferase</fullName>
    </submittedName>
</protein>
<evidence type="ECO:0000256" key="2">
    <source>
        <dbReference type="ARBA" id="ARBA00022598"/>
    </source>
</evidence>
<dbReference type="PANTHER" id="PTHR11659">
    <property type="entry name" value="GLUTAMYL-TRNA GLN AMIDOTRANSFERASE SUBUNIT B MITOCHONDRIAL AND PROKARYOTIC PET112-RELATED"/>
    <property type="match status" value="1"/>
</dbReference>
<comment type="caution">
    <text evidence="9">The sequence shown here is derived from an EMBL/GenBank/DDBJ whole genome shotgun (WGS) entry which is preliminary data.</text>
</comment>